<dbReference type="InterPro" id="IPR032508">
    <property type="entry name" value="FecR_C"/>
</dbReference>
<dbReference type="EMBL" id="CP023777">
    <property type="protein sequence ID" value="ATL48240.1"/>
    <property type="molecule type" value="Genomic_DNA"/>
</dbReference>
<accession>A0A291QWD6</accession>
<dbReference type="RefSeq" id="WP_098194614.1">
    <property type="nucleotide sequence ID" value="NZ_CP023777.1"/>
</dbReference>
<keyword evidence="1" id="KW-0472">Membrane</keyword>
<dbReference type="FunFam" id="2.60.120.1440:FF:000001">
    <property type="entry name" value="Putative anti-sigma factor"/>
    <property type="match status" value="1"/>
</dbReference>
<evidence type="ECO:0000259" key="2">
    <source>
        <dbReference type="Pfam" id="PF04773"/>
    </source>
</evidence>
<feature type="transmembrane region" description="Helical" evidence="1">
    <location>
        <begin position="90"/>
        <end position="111"/>
    </location>
</feature>
<sequence length="396" mass="43570">MTLQEHINHLFDKYLQGTCSPEEWEELLVLVSSIPEEDTVTLSAPLYELWLKSSNKDNANSLKSFDKEKLYHAIIQSEQRDARPVIQLNWWKIAAAAMLTGVIVTAAIMYLGKESPGKQTLALNNMEAARKVKPGIQQAVLTLANGQEIVLDSTATGTISQQGNVKIINLNGQLAYEGGNAGNNSKAGYNMVTTAKANQYQLILRDGTKVWLNAASSIKFPTSFIESTRTVEITGEAYFEVAKDKTKPFHVLAKGIDVAVLGTHFNINAYDDEAEVKTSLLEGSVKITAGNQAGQLSPGEAANYNKAGQLSIAPAKVDQSVAWVNGYFQFDQTPLPVILRQIGRWYDLEIVYEGKVPDRIFKGKIQRSLPLSSILKILRSGDIQFRLEGKRLVIVG</sequence>
<dbReference type="PANTHER" id="PTHR30273">
    <property type="entry name" value="PERIPLASMIC SIGNAL SENSOR AND SIGMA FACTOR ACTIVATOR FECR-RELATED"/>
    <property type="match status" value="1"/>
</dbReference>
<dbReference type="InterPro" id="IPR012373">
    <property type="entry name" value="Ferrdict_sens_TM"/>
</dbReference>
<dbReference type="OrthoDB" id="629393at2"/>
<evidence type="ECO:0000259" key="3">
    <source>
        <dbReference type="Pfam" id="PF16344"/>
    </source>
</evidence>
<dbReference type="Pfam" id="PF16344">
    <property type="entry name" value="FecR_C"/>
    <property type="match status" value="1"/>
</dbReference>
<dbReference type="Proteomes" id="UP000220133">
    <property type="component" value="Chromosome"/>
</dbReference>
<keyword evidence="5" id="KW-1185">Reference proteome</keyword>
<feature type="domain" description="FecR protein" evidence="2">
    <location>
        <begin position="192"/>
        <end position="286"/>
    </location>
</feature>
<dbReference type="Gene3D" id="3.55.50.30">
    <property type="match status" value="1"/>
</dbReference>
<name>A0A291QWD6_9BACT</name>
<gene>
    <name evidence="4" type="ORF">COR50_14310</name>
</gene>
<proteinExistence type="predicted"/>
<dbReference type="GO" id="GO:0016989">
    <property type="term" value="F:sigma factor antagonist activity"/>
    <property type="evidence" value="ECO:0007669"/>
    <property type="project" value="TreeGrafter"/>
</dbReference>
<protein>
    <submittedName>
        <fullName evidence="4">Iron dicitrate transport regulator FecR</fullName>
    </submittedName>
</protein>
<reference evidence="4 5" key="1">
    <citation type="submission" date="2017-10" db="EMBL/GenBank/DDBJ databases">
        <title>Paenichitinophaga pekingensis gen. nov., sp. nov., isolated from activated sludge.</title>
        <authorList>
            <person name="Jin D."/>
            <person name="Kong X."/>
            <person name="Deng Y."/>
            <person name="Bai Z."/>
        </authorList>
    </citation>
    <scope>NUCLEOTIDE SEQUENCE [LARGE SCALE GENOMIC DNA]</scope>
    <source>
        <strain evidence="4 5">13</strain>
    </source>
</reference>
<evidence type="ECO:0000313" key="5">
    <source>
        <dbReference type="Proteomes" id="UP000220133"/>
    </source>
</evidence>
<organism evidence="4 5">
    <name type="scientific">Chitinophaga caeni</name>
    <dbReference type="NCBI Taxonomy" id="2029983"/>
    <lineage>
        <taxon>Bacteria</taxon>
        <taxon>Pseudomonadati</taxon>
        <taxon>Bacteroidota</taxon>
        <taxon>Chitinophagia</taxon>
        <taxon>Chitinophagales</taxon>
        <taxon>Chitinophagaceae</taxon>
        <taxon>Chitinophaga</taxon>
    </lineage>
</organism>
<keyword evidence="1" id="KW-0812">Transmembrane</keyword>
<dbReference type="Gene3D" id="2.60.120.1440">
    <property type="match status" value="1"/>
</dbReference>
<keyword evidence="1" id="KW-1133">Transmembrane helix</keyword>
<dbReference type="InterPro" id="IPR006860">
    <property type="entry name" value="FecR"/>
</dbReference>
<feature type="domain" description="Protein FecR C-terminal" evidence="3">
    <location>
        <begin position="327"/>
        <end position="394"/>
    </location>
</feature>
<dbReference type="AlphaFoldDB" id="A0A291QWD6"/>
<dbReference type="PANTHER" id="PTHR30273:SF2">
    <property type="entry name" value="PROTEIN FECR"/>
    <property type="match status" value="1"/>
</dbReference>
<dbReference type="KEGG" id="cbae:COR50_14310"/>
<evidence type="ECO:0000313" key="4">
    <source>
        <dbReference type="EMBL" id="ATL48240.1"/>
    </source>
</evidence>
<evidence type="ECO:0000256" key="1">
    <source>
        <dbReference type="SAM" id="Phobius"/>
    </source>
</evidence>
<dbReference type="Pfam" id="PF04773">
    <property type="entry name" value="FecR"/>
    <property type="match status" value="1"/>
</dbReference>